<gene>
    <name evidence="1" type="ORF">NCTC5908_02532</name>
</gene>
<dbReference type="Proteomes" id="UP000253728">
    <property type="component" value="Unassembled WGS sequence"/>
</dbReference>
<dbReference type="EMBL" id="UFSP01000005">
    <property type="protein sequence ID" value="SSZ30696.1"/>
    <property type="molecule type" value="Genomic_DNA"/>
</dbReference>
<sequence length="45" mass="4837">MMENVSAGYGLGESVVEILSKIKLNLVPGSRIGLLGKMAQEIYLN</sequence>
<evidence type="ECO:0000313" key="1">
    <source>
        <dbReference type="EMBL" id="SSZ30696.1"/>
    </source>
</evidence>
<evidence type="ECO:0000313" key="2">
    <source>
        <dbReference type="Proteomes" id="UP000253728"/>
    </source>
</evidence>
<keyword evidence="1" id="KW-0547">Nucleotide-binding</keyword>
<reference evidence="1 2" key="1">
    <citation type="submission" date="2018-06" db="EMBL/GenBank/DDBJ databases">
        <authorList>
            <consortium name="Pathogen Informatics"/>
            <person name="Doyle S."/>
        </authorList>
    </citation>
    <scope>NUCLEOTIDE SEQUENCE [LARGE SCALE GENOMIC DNA]</scope>
    <source>
        <strain evidence="1 2">NCTC5908</strain>
    </source>
</reference>
<protein>
    <submittedName>
        <fullName evidence="1">Uncharacterized ABC transporter ATP-binding protein HI_0658</fullName>
    </submittedName>
</protein>
<dbReference type="AlphaFoldDB" id="A0A336NCS3"/>
<keyword evidence="1" id="KW-0067">ATP-binding</keyword>
<dbReference type="GO" id="GO:0005524">
    <property type="term" value="F:ATP binding"/>
    <property type="evidence" value="ECO:0007669"/>
    <property type="project" value="UniProtKB-KW"/>
</dbReference>
<organism evidence="1 2">
    <name type="scientific">Aggregatibacter aphrophilus</name>
    <name type="common">Haemophilus aphrophilus</name>
    <dbReference type="NCBI Taxonomy" id="732"/>
    <lineage>
        <taxon>Bacteria</taxon>
        <taxon>Pseudomonadati</taxon>
        <taxon>Pseudomonadota</taxon>
        <taxon>Gammaproteobacteria</taxon>
        <taxon>Pasteurellales</taxon>
        <taxon>Pasteurellaceae</taxon>
        <taxon>Aggregatibacter</taxon>
    </lineage>
</organism>
<proteinExistence type="predicted"/>
<accession>A0A336NCS3</accession>
<name>A0A336NCS3_AGGAP</name>